<sequence>MSQQSTFNTLKPVYNLVELGLDDYEENELVLNAIHDLYIFFQNSSNCTCRQTPKQRDLRTCFENPAYLKLCRVNDYLLSTLQNHLQSNGLTEHVHGNTGLQYGAIHGFPSPLWHQDDSGVFIYLPTGQTYVSVYNEYKKKRLWYEMIPNLRFQPHASDLCEVCSSFKAKLLVAKQDIDEYNKVQLWILKGQHYNNNIEEKNYQNEFPEGVSKGGNTTLNMVYHFLQNSKKKNKKLRVTCDNCSGQNKNNLSLWFWSWLCSLKLIKKVYRDSVNTIDYVENIVNNSSKGNDAIQYKNSKGLDIGMVHALKKSDGEEIFFLLLLNNNFDKNSQLNTISTVPLSDDRKNTSIQESVI</sequence>
<evidence type="ECO:0000259" key="1">
    <source>
        <dbReference type="Pfam" id="PF25273"/>
    </source>
</evidence>
<dbReference type="InterPro" id="IPR057191">
    <property type="entry name" value="DUF7869"/>
</dbReference>
<name>A0ABN7V970_GIGMA</name>
<evidence type="ECO:0000313" key="3">
    <source>
        <dbReference type="Proteomes" id="UP000789901"/>
    </source>
</evidence>
<dbReference type="PANTHER" id="PTHR34415:SF1">
    <property type="entry name" value="INTEGRASE CATALYTIC DOMAIN-CONTAINING PROTEIN"/>
    <property type="match status" value="1"/>
</dbReference>
<keyword evidence="3" id="KW-1185">Reference proteome</keyword>
<dbReference type="Proteomes" id="UP000789901">
    <property type="component" value="Unassembled WGS sequence"/>
</dbReference>
<feature type="domain" description="DUF7869" evidence="1">
    <location>
        <begin position="211"/>
        <end position="268"/>
    </location>
</feature>
<comment type="caution">
    <text evidence="2">The sequence shown here is derived from an EMBL/GenBank/DDBJ whole genome shotgun (WGS) entry which is preliminary data.</text>
</comment>
<reference evidence="2 3" key="1">
    <citation type="submission" date="2021-06" db="EMBL/GenBank/DDBJ databases">
        <authorList>
            <person name="Kallberg Y."/>
            <person name="Tangrot J."/>
            <person name="Rosling A."/>
        </authorList>
    </citation>
    <scope>NUCLEOTIDE SEQUENCE [LARGE SCALE GENOMIC DNA]</scope>
    <source>
        <strain evidence="2 3">120-4 pot B 10/14</strain>
    </source>
</reference>
<dbReference type="Pfam" id="PF25273">
    <property type="entry name" value="DUF7869"/>
    <property type="match status" value="1"/>
</dbReference>
<gene>
    <name evidence="2" type="ORF">GMARGA_LOCUS15923</name>
</gene>
<dbReference type="EMBL" id="CAJVQB010011252">
    <property type="protein sequence ID" value="CAG8746370.1"/>
    <property type="molecule type" value="Genomic_DNA"/>
</dbReference>
<protein>
    <submittedName>
        <fullName evidence="2">5385_t:CDS:1</fullName>
    </submittedName>
</protein>
<proteinExistence type="predicted"/>
<organism evidence="2 3">
    <name type="scientific">Gigaspora margarita</name>
    <dbReference type="NCBI Taxonomy" id="4874"/>
    <lineage>
        <taxon>Eukaryota</taxon>
        <taxon>Fungi</taxon>
        <taxon>Fungi incertae sedis</taxon>
        <taxon>Mucoromycota</taxon>
        <taxon>Glomeromycotina</taxon>
        <taxon>Glomeromycetes</taxon>
        <taxon>Diversisporales</taxon>
        <taxon>Gigasporaceae</taxon>
        <taxon>Gigaspora</taxon>
    </lineage>
</organism>
<evidence type="ECO:0000313" key="2">
    <source>
        <dbReference type="EMBL" id="CAG8746370.1"/>
    </source>
</evidence>
<dbReference type="PANTHER" id="PTHR34415">
    <property type="entry name" value="INTEGRASE CATALYTIC DOMAIN-CONTAINING PROTEIN"/>
    <property type="match status" value="1"/>
</dbReference>
<accession>A0ABN7V970</accession>